<accession>A0A2T2N252</accession>
<proteinExistence type="predicted"/>
<feature type="compositionally biased region" description="Basic and acidic residues" evidence="2">
    <location>
        <begin position="1094"/>
        <end position="1105"/>
    </location>
</feature>
<reference evidence="3 4" key="1">
    <citation type="journal article" date="2018" name="Front. Microbiol.">
        <title>Genome-Wide Analysis of Corynespora cassiicola Leaf Fall Disease Putative Effectors.</title>
        <authorList>
            <person name="Lopez D."/>
            <person name="Ribeiro S."/>
            <person name="Label P."/>
            <person name="Fumanal B."/>
            <person name="Venisse J.S."/>
            <person name="Kohler A."/>
            <person name="de Oliveira R.R."/>
            <person name="Labutti K."/>
            <person name="Lipzen A."/>
            <person name="Lail K."/>
            <person name="Bauer D."/>
            <person name="Ohm R.A."/>
            <person name="Barry K.W."/>
            <person name="Spatafora J."/>
            <person name="Grigoriev I.V."/>
            <person name="Martin F.M."/>
            <person name="Pujade-Renaud V."/>
        </authorList>
    </citation>
    <scope>NUCLEOTIDE SEQUENCE [LARGE SCALE GENOMIC DNA]</scope>
    <source>
        <strain evidence="3 4">Philippines</strain>
    </source>
</reference>
<feature type="region of interest" description="Disordered" evidence="2">
    <location>
        <begin position="966"/>
        <end position="1059"/>
    </location>
</feature>
<evidence type="ECO:0000256" key="2">
    <source>
        <dbReference type="SAM" id="MobiDB-lite"/>
    </source>
</evidence>
<feature type="region of interest" description="Disordered" evidence="2">
    <location>
        <begin position="1136"/>
        <end position="1234"/>
    </location>
</feature>
<feature type="region of interest" description="Disordered" evidence="2">
    <location>
        <begin position="821"/>
        <end position="841"/>
    </location>
</feature>
<feature type="compositionally biased region" description="Polar residues" evidence="2">
    <location>
        <begin position="996"/>
        <end position="1018"/>
    </location>
</feature>
<protein>
    <submittedName>
        <fullName evidence="3">Uncharacterized protein</fullName>
    </submittedName>
</protein>
<keyword evidence="1" id="KW-0175">Coiled coil</keyword>
<keyword evidence="4" id="KW-1185">Reference proteome</keyword>
<name>A0A2T2N252_CORCC</name>
<sequence>MLIGASLKRLSPGLYPYRVRPNHATPGGYWARPLRKTKRLWCPGGCLPNTKWMATDQDQTREEDVEPAATDETRLIRVIHFEEALEAIRNGHTESLNLDSVFSGWLHHRRTVHIPPEDPQAPFYQLTPHDQLLIYLLYYGAARSILGKRTDTLQQVNDWFSRLRYPADHRYLGVPQSPLAIIVCPLLYCHLYNRIFHDLQKNGLYRRPPIPREKAKKAVRAVLEFLIAQQAFASGQCAATAICTYVPVALQNICGNSWDPMHNLNSKDREVLRHISFSPDGRRRAKKPKAFVHDHTPSLRSLYTFLSKNLAWETKANLLNDYLQYVQRKLMLKATELTHYVTSSENKYYIGLMEFHRLSALAALVQTLLRRGNNLLEPIEDEKIKSIAEEEVVETRGAADSFTTTEKDTESISRIASDLNPFTKKKYFTLMGECEDLQRWVVAERVTYLDAKYETKKSPAIPPNARVPMLQTVDTKYLPELKKQIILTIQKATAAVKGATALAPDRASLPDVHLPYNLQHLLLREILDGFKLAFHSLGSLYFPDLLQDRDWEYPEAINVSTLVYDLNSEAAGSNDRLSRLPTFLRNTLQSRKRELLSLRTIRNMYAHESRDVTIDTLRKLLIDVGNLASSLGVERMVIYIQESNKALEHFEKVFQKQYRELLLVQENELEKTQSTLVRLKTQIRELQDQLRGIEQERKDIDTVFARYKREVMQKTIANLAVKPVIEVGPSESWTRRMAEARKVPSTLPVDQDVSSPSLHQLFEKASRASRDAQRAVVTQGVEQPKTGHPMHAKKHEDFYESSSVEIAPGYEFLNPEAGQADGWDVLQTSKPPTSSARRRGRVEKAKEINAYFSKLLARAKKTKYKPDVVPVVYSKNKIEEAKVRLGLEDKQCVVKGRSPDDEGHARALLRMNRKKKYIAKVVRKLMSLENERGVSQSETLEPLIQRYEYNFDRCLRSLEDMERWKSPVTKPGKRQEEKTWEEKEASSAISLLENDTLPNVSPSAPVSENDASPSTTLPANGAPSGTFLPGNDAPLSTSIPETDATPGATSSPATPEVNECLDPLLSVDGVSSQPSPSFTSSGKANAHTYIVHHEDQSTADKHDNLRNLSGQGNHSADPHRIYRWVVGGPVGRFRSRRHRRHLNFRTTSRGSRPSGSLPDSSNDREIAGGAKSMSGASRSSEKFLDSPKGIEGPGEADPPTRLVLDNILAATRSSRPRDRQIKRISFMNRSPPSS</sequence>
<organism evidence="3 4">
    <name type="scientific">Corynespora cassiicola Philippines</name>
    <dbReference type="NCBI Taxonomy" id="1448308"/>
    <lineage>
        <taxon>Eukaryota</taxon>
        <taxon>Fungi</taxon>
        <taxon>Dikarya</taxon>
        <taxon>Ascomycota</taxon>
        <taxon>Pezizomycotina</taxon>
        <taxon>Dothideomycetes</taxon>
        <taxon>Pleosporomycetidae</taxon>
        <taxon>Pleosporales</taxon>
        <taxon>Corynesporascaceae</taxon>
        <taxon>Corynespora</taxon>
    </lineage>
</organism>
<feature type="compositionally biased region" description="Polar residues" evidence="2">
    <location>
        <begin position="826"/>
        <end position="835"/>
    </location>
</feature>
<feature type="region of interest" description="Disordered" evidence="2">
    <location>
        <begin position="1094"/>
        <end position="1117"/>
    </location>
</feature>
<dbReference type="EMBL" id="KZ678155">
    <property type="protein sequence ID" value="PSN59484.1"/>
    <property type="molecule type" value="Genomic_DNA"/>
</dbReference>
<dbReference type="Proteomes" id="UP000240883">
    <property type="component" value="Unassembled WGS sequence"/>
</dbReference>
<evidence type="ECO:0000313" key="4">
    <source>
        <dbReference type="Proteomes" id="UP000240883"/>
    </source>
</evidence>
<dbReference type="OrthoDB" id="5324651at2759"/>
<gene>
    <name evidence="3" type="ORF">BS50DRAFT_594533</name>
</gene>
<feature type="compositionally biased region" description="Basic and acidic residues" evidence="2">
    <location>
        <begin position="973"/>
        <end position="985"/>
    </location>
</feature>
<dbReference type="AlphaFoldDB" id="A0A2T2N252"/>
<feature type="compositionally biased region" description="Low complexity" evidence="2">
    <location>
        <begin position="1144"/>
        <end position="1160"/>
    </location>
</feature>
<feature type="coiled-coil region" evidence="1">
    <location>
        <begin position="662"/>
        <end position="703"/>
    </location>
</feature>
<evidence type="ECO:0000256" key="1">
    <source>
        <dbReference type="SAM" id="Coils"/>
    </source>
</evidence>
<evidence type="ECO:0000313" key="3">
    <source>
        <dbReference type="EMBL" id="PSN59484.1"/>
    </source>
</evidence>